<evidence type="ECO:0000259" key="3">
    <source>
        <dbReference type="PROSITE" id="PS50157"/>
    </source>
</evidence>
<dbReference type="Gene3D" id="3.30.160.60">
    <property type="entry name" value="Classic Zinc Finger"/>
    <property type="match status" value="1"/>
</dbReference>
<dbReference type="SUPFAM" id="SSF57667">
    <property type="entry name" value="beta-beta-alpha zinc fingers"/>
    <property type="match status" value="1"/>
</dbReference>
<dbReference type="Proteomes" id="UP000814176">
    <property type="component" value="Unassembled WGS sequence"/>
</dbReference>
<dbReference type="EMBL" id="JADCUA010000043">
    <property type="protein sequence ID" value="KAH9829082.1"/>
    <property type="molecule type" value="Genomic_DNA"/>
</dbReference>
<dbReference type="InterPro" id="IPR013087">
    <property type="entry name" value="Znf_C2H2_type"/>
</dbReference>
<keyword evidence="1" id="KW-0863">Zinc-finger</keyword>
<feature type="domain" description="C2H2-type" evidence="3">
    <location>
        <begin position="134"/>
        <end position="157"/>
    </location>
</feature>
<name>A0ABQ8JYC1_9APHY</name>
<proteinExistence type="predicted"/>
<evidence type="ECO:0000256" key="1">
    <source>
        <dbReference type="PROSITE-ProRule" id="PRU00042"/>
    </source>
</evidence>
<dbReference type="PROSITE" id="PS50157">
    <property type="entry name" value="ZINC_FINGER_C2H2_2"/>
    <property type="match status" value="1"/>
</dbReference>
<evidence type="ECO:0000256" key="2">
    <source>
        <dbReference type="SAM" id="MobiDB-lite"/>
    </source>
</evidence>
<reference evidence="4 5" key="1">
    <citation type="journal article" date="2021" name="Environ. Microbiol.">
        <title>Gene family expansions and transcriptome signatures uncover fungal adaptations to wood decay.</title>
        <authorList>
            <person name="Hage H."/>
            <person name="Miyauchi S."/>
            <person name="Viragh M."/>
            <person name="Drula E."/>
            <person name="Min B."/>
            <person name="Chaduli D."/>
            <person name="Navarro D."/>
            <person name="Favel A."/>
            <person name="Norest M."/>
            <person name="Lesage-Meessen L."/>
            <person name="Balint B."/>
            <person name="Merenyi Z."/>
            <person name="de Eugenio L."/>
            <person name="Morin E."/>
            <person name="Martinez A.T."/>
            <person name="Baldrian P."/>
            <person name="Stursova M."/>
            <person name="Martinez M.J."/>
            <person name="Novotny C."/>
            <person name="Magnuson J.K."/>
            <person name="Spatafora J.W."/>
            <person name="Maurice S."/>
            <person name="Pangilinan J."/>
            <person name="Andreopoulos W."/>
            <person name="LaButti K."/>
            <person name="Hundley H."/>
            <person name="Na H."/>
            <person name="Kuo A."/>
            <person name="Barry K."/>
            <person name="Lipzen A."/>
            <person name="Henrissat B."/>
            <person name="Riley R."/>
            <person name="Ahrendt S."/>
            <person name="Nagy L.G."/>
            <person name="Grigoriev I.V."/>
            <person name="Martin F."/>
            <person name="Rosso M.N."/>
        </authorList>
    </citation>
    <scope>NUCLEOTIDE SEQUENCE [LARGE SCALE GENOMIC DNA]</scope>
    <source>
        <strain evidence="4 5">CIRM-BRFM 1785</strain>
    </source>
</reference>
<keyword evidence="5" id="KW-1185">Reference proteome</keyword>
<keyword evidence="1" id="KW-0479">Metal-binding</keyword>
<sequence>MGLGDILTAGENSSYAKPGSNPPGVDQRTASLPQPVSSTSTASRIASTSYATTPCCYSEGECASLTEDDLSRGVPGVRQHLWKYHQRHFVRDRHGKYLCQWRTGPGREVCAMAISDLDNLARHMASVHLRLTTQKCPRCGSQFSRTDALLRHCKRCY</sequence>
<gene>
    <name evidence="4" type="ORF">C8Q71DRAFT_791632</name>
</gene>
<keyword evidence="1" id="KW-0862">Zinc</keyword>
<organism evidence="4 5">
    <name type="scientific">Rhodofomes roseus</name>
    <dbReference type="NCBI Taxonomy" id="34475"/>
    <lineage>
        <taxon>Eukaryota</taxon>
        <taxon>Fungi</taxon>
        <taxon>Dikarya</taxon>
        <taxon>Basidiomycota</taxon>
        <taxon>Agaricomycotina</taxon>
        <taxon>Agaricomycetes</taxon>
        <taxon>Polyporales</taxon>
        <taxon>Rhodofomes</taxon>
    </lineage>
</organism>
<dbReference type="RefSeq" id="XP_047772600.1">
    <property type="nucleotide sequence ID" value="XM_047925374.1"/>
</dbReference>
<dbReference type="InterPro" id="IPR036236">
    <property type="entry name" value="Znf_C2H2_sf"/>
</dbReference>
<evidence type="ECO:0000313" key="5">
    <source>
        <dbReference type="Proteomes" id="UP000814176"/>
    </source>
</evidence>
<feature type="region of interest" description="Disordered" evidence="2">
    <location>
        <begin position="9"/>
        <end position="45"/>
    </location>
</feature>
<protein>
    <recommendedName>
        <fullName evidence="3">C2H2-type domain-containing protein</fullName>
    </recommendedName>
</protein>
<accession>A0ABQ8JYC1</accession>
<evidence type="ECO:0000313" key="4">
    <source>
        <dbReference type="EMBL" id="KAH9829082.1"/>
    </source>
</evidence>
<dbReference type="GeneID" id="72006106"/>
<comment type="caution">
    <text evidence="4">The sequence shown here is derived from an EMBL/GenBank/DDBJ whole genome shotgun (WGS) entry which is preliminary data.</text>
</comment>